<dbReference type="Proteomes" id="UP000623269">
    <property type="component" value="Unassembled WGS sequence"/>
</dbReference>
<reference evidence="9" key="1">
    <citation type="submission" date="2020-12" db="EMBL/GenBank/DDBJ databases">
        <title>M. sibirica DSM 26468T genome.</title>
        <authorList>
            <person name="Thieme N."/>
            <person name="Rettenmaier R."/>
            <person name="Zverlov V."/>
            <person name="Liebl W."/>
        </authorList>
    </citation>
    <scope>NUCLEOTIDE SEQUENCE</scope>
    <source>
        <strain evidence="9">DSM 26468</strain>
    </source>
</reference>
<evidence type="ECO:0000256" key="7">
    <source>
        <dbReference type="ARBA" id="ARBA00023136"/>
    </source>
</evidence>
<keyword evidence="5 8" id="KW-0812">Transmembrane</keyword>
<dbReference type="EMBL" id="JAEAGR010000001">
    <property type="protein sequence ID" value="MBH1939344.1"/>
    <property type="molecule type" value="Genomic_DNA"/>
</dbReference>
<accession>A0A8J7H054</accession>
<dbReference type="PANTHER" id="PTHR34702">
    <property type="entry name" value="NA(+)/H(+) ANTIPORTER SUBUNIT F1"/>
    <property type="match status" value="1"/>
</dbReference>
<dbReference type="Pfam" id="PF04066">
    <property type="entry name" value="MrpF_PhaF"/>
    <property type="match status" value="1"/>
</dbReference>
<evidence type="ECO:0000256" key="8">
    <source>
        <dbReference type="SAM" id="Phobius"/>
    </source>
</evidence>
<evidence type="ECO:0000313" key="10">
    <source>
        <dbReference type="Proteomes" id="UP000623269"/>
    </source>
</evidence>
<organism evidence="9 10">
    <name type="scientific">Mobilitalea sibirica</name>
    <dbReference type="NCBI Taxonomy" id="1462919"/>
    <lineage>
        <taxon>Bacteria</taxon>
        <taxon>Bacillati</taxon>
        <taxon>Bacillota</taxon>
        <taxon>Clostridia</taxon>
        <taxon>Lachnospirales</taxon>
        <taxon>Lachnospiraceae</taxon>
        <taxon>Mobilitalea</taxon>
    </lineage>
</organism>
<keyword evidence="3" id="KW-0813">Transport</keyword>
<evidence type="ECO:0000256" key="5">
    <source>
        <dbReference type="ARBA" id="ARBA00022692"/>
    </source>
</evidence>
<dbReference type="RefSeq" id="WP_197659576.1">
    <property type="nucleotide sequence ID" value="NZ_JAEAGR010000001.1"/>
</dbReference>
<dbReference type="GO" id="GO:0005886">
    <property type="term" value="C:plasma membrane"/>
    <property type="evidence" value="ECO:0007669"/>
    <property type="project" value="UniProtKB-SubCell"/>
</dbReference>
<keyword evidence="10" id="KW-1185">Reference proteome</keyword>
<keyword evidence="6 8" id="KW-1133">Transmembrane helix</keyword>
<keyword evidence="7 8" id="KW-0472">Membrane</keyword>
<name>A0A8J7H054_9FIRM</name>
<sequence length="86" mass="9642">MSFYQYVLMVLIIFAAIVLIRVLKGPTIWDRLMGFNMISAKIIMSIVILAVILNESFFLDVALAYAVLGFIGTILIAKFIEKKGVK</sequence>
<evidence type="ECO:0000256" key="1">
    <source>
        <dbReference type="ARBA" id="ARBA00004651"/>
    </source>
</evidence>
<feature type="transmembrane region" description="Helical" evidence="8">
    <location>
        <begin position="59"/>
        <end position="80"/>
    </location>
</feature>
<keyword evidence="4" id="KW-1003">Cell membrane</keyword>
<comment type="subcellular location">
    <subcellularLocation>
        <location evidence="1">Cell membrane</location>
        <topology evidence="1">Multi-pass membrane protein</topology>
    </subcellularLocation>
</comment>
<dbReference type="GO" id="GO:0015385">
    <property type="term" value="F:sodium:proton antiporter activity"/>
    <property type="evidence" value="ECO:0007669"/>
    <property type="project" value="TreeGrafter"/>
</dbReference>
<evidence type="ECO:0000313" key="9">
    <source>
        <dbReference type="EMBL" id="MBH1939344.1"/>
    </source>
</evidence>
<evidence type="ECO:0000256" key="6">
    <source>
        <dbReference type="ARBA" id="ARBA00022989"/>
    </source>
</evidence>
<feature type="transmembrane region" description="Helical" evidence="8">
    <location>
        <begin position="35"/>
        <end position="53"/>
    </location>
</feature>
<evidence type="ECO:0000256" key="3">
    <source>
        <dbReference type="ARBA" id="ARBA00022448"/>
    </source>
</evidence>
<gene>
    <name evidence="9" type="ORF">I5677_00390</name>
</gene>
<evidence type="ECO:0000256" key="2">
    <source>
        <dbReference type="ARBA" id="ARBA00009212"/>
    </source>
</evidence>
<dbReference type="PANTHER" id="PTHR34702:SF1">
    <property type="entry name" value="NA(+)_H(+) ANTIPORTER SUBUNIT F"/>
    <property type="match status" value="1"/>
</dbReference>
<protein>
    <submittedName>
        <fullName evidence="9">pH regulation protein F</fullName>
    </submittedName>
</protein>
<evidence type="ECO:0000256" key="4">
    <source>
        <dbReference type="ARBA" id="ARBA00022475"/>
    </source>
</evidence>
<dbReference type="InterPro" id="IPR007208">
    <property type="entry name" value="MrpF/PhaF-like"/>
</dbReference>
<feature type="transmembrane region" description="Helical" evidence="8">
    <location>
        <begin position="6"/>
        <end position="23"/>
    </location>
</feature>
<comment type="caution">
    <text evidence="9">The sequence shown here is derived from an EMBL/GenBank/DDBJ whole genome shotgun (WGS) entry which is preliminary data.</text>
</comment>
<proteinExistence type="inferred from homology"/>
<comment type="similarity">
    <text evidence="2">Belongs to the CPA3 antiporters (TC 2.A.63) subunit F family.</text>
</comment>
<dbReference type="AlphaFoldDB" id="A0A8J7H054"/>